<dbReference type="Pfam" id="PF04116">
    <property type="entry name" value="FA_hydroxylase"/>
    <property type="match status" value="1"/>
</dbReference>
<accession>A0ABV4NJY6</accession>
<evidence type="ECO:0000313" key="3">
    <source>
        <dbReference type="EMBL" id="MFA0789756.1"/>
    </source>
</evidence>
<feature type="transmembrane region" description="Helical" evidence="1">
    <location>
        <begin position="82"/>
        <end position="109"/>
    </location>
</feature>
<keyword evidence="3" id="KW-0560">Oxidoreductase</keyword>
<dbReference type="EC" id="1.-.-.-" evidence="3"/>
<sequence>MLISLTAAVYCILHIRDLKGGELLVIPLGILAYNAVEYVSHRWAGHKKLKLTKLFYRRHTGDHHSFFSAPQLSFESAYDWRIVLFPTYLTAFVAIVLAPFFGFCLTWLVSVNVGYLMAATMILNHLAYELLHIGYHQPRGGWFHRVPGLRELAHLHRIHHHRKLMKAHNFNLTFPLFDLLLGTLYWEPLDSFDDFCD</sequence>
<dbReference type="InterPro" id="IPR006694">
    <property type="entry name" value="Fatty_acid_hydroxylase"/>
</dbReference>
<evidence type="ECO:0000259" key="2">
    <source>
        <dbReference type="Pfam" id="PF04116"/>
    </source>
</evidence>
<proteinExistence type="predicted"/>
<name>A0ABV4NJY6_9GAMM</name>
<dbReference type="RefSeq" id="WP_371842725.1">
    <property type="nucleotide sequence ID" value="NZ_JBGMEL010000003.1"/>
</dbReference>
<protein>
    <submittedName>
        <fullName evidence="3">Sterol desaturase family protein</fullName>
        <ecNumber evidence="3">1.-.-.-</ecNumber>
    </submittedName>
</protein>
<dbReference type="GO" id="GO:0016491">
    <property type="term" value="F:oxidoreductase activity"/>
    <property type="evidence" value="ECO:0007669"/>
    <property type="project" value="UniProtKB-KW"/>
</dbReference>
<feature type="transmembrane region" description="Helical" evidence="1">
    <location>
        <begin position="167"/>
        <end position="186"/>
    </location>
</feature>
<reference evidence="3 4" key="1">
    <citation type="submission" date="2024-08" db="EMBL/GenBank/DDBJ databases">
        <authorList>
            <person name="Ishaq N."/>
        </authorList>
    </citation>
    <scope>NUCLEOTIDE SEQUENCE [LARGE SCALE GENOMIC DNA]</scope>
    <source>
        <strain evidence="3 4">JCM 30400</strain>
    </source>
</reference>
<feature type="domain" description="Fatty acid hydroxylase" evidence="2">
    <location>
        <begin position="28"/>
        <end position="183"/>
    </location>
</feature>
<comment type="caution">
    <text evidence="3">The sequence shown here is derived from an EMBL/GenBank/DDBJ whole genome shotgun (WGS) entry which is preliminary data.</text>
</comment>
<gene>
    <name evidence="3" type="ORF">ACCI51_04305</name>
</gene>
<evidence type="ECO:0000313" key="4">
    <source>
        <dbReference type="Proteomes" id="UP001569414"/>
    </source>
</evidence>
<keyword evidence="1" id="KW-0812">Transmembrane</keyword>
<organism evidence="3 4">
    <name type="scientific">Microbulbifer echini</name>
    <dbReference type="NCBI Taxonomy" id="1529067"/>
    <lineage>
        <taxon>Bacteria</taxon>
        <taxon>Pseudomonadati</taxon>
        <taxon>Pseudomonadota</taxon>
        <taxon>Gammaproteobacteria</taxon>
        <taxon>Cellvibrionales</taxon>
        <taxon>Microbulbiferaceae</taxon>
        <taxon>Microbulbifer</taxon>
    </lineage>
</organism>
<keyword evidence="1" id="KW-1133">Transmembrane helix</keyword>
<dbReference type="EMBL" id="JBGMEL010000003">
    <property type="protein sequence ID" value="MFA0789756.1"/>
    <property type="molecule type" value="Genomic_DNA"/>
</dbReference>
<keyword evidence="4" id="KW-1185">Reference proteome</keyword>
<evidence type="ECO:0000256" key="1">
    <source>
        <dbReference type="SAM" id="Phobius"/>
    </source>
</evidence>
<dbReference type="Proteomes" id="UP001569414">
    <property type="component" value="Unassembled WGS sequence"/>
</dbReference>
<keyword evidence="1" id="KW-0472">Membrane</keyword>